<protein>
    <submittedName>
        <fullName evidence="2">BTB domain-containing protein</fullName>
    </submittedName>
</protein>
<organism evidence="1 2">
    <name type="scientific">Panagrolaimus sp. PS1159</name>
    <dbReference type="NCBI Taxonomy" id="55785"/>
    <lineage>
        <taxon>Eukaryota</taxon>
        <taxon>Metazoa</taxon>
        <taxon>Ecdysozoa</taxon>
        <taxon>Nematoda</taxon>
        <taxon>Chromadorea</taxon>
        <taxon>Rhabditida</taxon>
        <taxon>Tylenchina</taxon>
        <taxon>Panagrolaimomorpha</taxon>
        <taxon>Panagrolaimoidea</taxon>
        <taxon>Panagrolaimidae</taxon>
        <taxon>Panagrolaimus</taxon>
    </lineage>
</organism>
<accession>A0AC35G7V8</accession>
<reference evidence="2" key="1">
    <citation type="submission" date="2022-11" db="UniProtKB">
        <authorList>
            <consortium name="WormBaseParasite"/>
        </authorList>
    </citation>
    <scope>IDENTIFICATION</scope>
</reference>
<proteinExistence type="predicted"/>
<evidence type="ECO:0000313" key="2">
    <source>
        <dbReference type="WBParaSite" id="PS1159_v2.g24498.t1"/>
    </source>
</evidence>
<name>A0AC35G7V8_9BILA</name>
<dbReference type="WBParaSite" id="PS1159_v2.g24498.t1">
    <property type="protein sequence ID" value="PS1159_v2.g24498.t1"/>
    <property type="gene ID" value="PS1159_v2.g24498"/>
</dbReference>
<dbReference type="Proteomes" id="UP000887580">
    <property type="component" value="Unplaced"/>
</dbReference>
<evidence type="ECO:0000313" key="1">
    <source>
        <dbReference type="Proteomes" id="UP000887580"/>
    </source>
</evidence>
<sequence length="390" mass="44675">MLWKDVVRKDVNVYDGVVVEIDANNQFTISVEQSVEGYICYILNEKGNFEIESVSNVTNYDKSAKKFNIASEKQRVTFSLGVYVEFKQCFVLKFAARTMRAIKPYHFLESSFILPGQKNLKFVYYFKRKNGCNIEVHIVNPYDIYINGKKGDFTWKANCEGLYNSENSSQLVLCLTFELQTPNSVPAANNSTDNSPINKPTPNSVPAANNSTDNSPINKPVTSENNVKISLLYEIMSDKTYADVVLFSSTGKEILTYRCILAKFSKFFKTIFDETKELPVQHKIKEFDTETIIAALNFCYGKNDVIKNNEKKLFEFAEKYCIEELKESCCAHFADNLSTENVCDIIQIAYSNNFEELKQKCKNLMTEKKAEIDQTKLKALPKDILFDVYF</sequence>